<proteinExistence type="inferred from homology"/>
<protein>
    <submittedName>
        <fullName evidence="6">Hydrolase</fullName>
    </submittedName>
</protein>
<gene>
    <name evidence="6" type="ORF">CQA54_03000</name>
</gene>
<evidence type="ECO:0000256" key="1">
    <source>
        <dbReference type="ARBA" id="ARBA00007074"/>
    </source>
</evidence>
<evidence type="ECO:0000256" key="2">
    <source>
        <dbReference type="ARBA" id="ARBA00022670"/>
    </source>
</evidence>
<dbReference type="PIRSF" id="PIRSF019015">
    <property type="entry name" value="P60_peptidase_YkfC"/>
    <property type="match status" value="1"/>
</dbReference>
<keyword evidence="4" id="KW-0788">Thiol protease</keyword>
<dbReference type="Pfam" id="PF12914">
    <property type="entry name" value="SH3_7"/>
    <property type="match status" value="1"/>
</dbReference>
<dbReference type="InterPro" id="IPR025606">
    <property type="entry name" value="NLPC/P60_N_dom"/>
</dbReference>
<dbReference type="InterPro" id="IPR038765">
    <property type="entry name" value="Papain-like_cys_pep_sf"/>
</dbReference>
<dbReference type="GO" id="GO:0008234">
    <property type="term" value="F:cysteine-type peptidase activity"/>
    <property type="evidence" value="ECO:0007669"/>
    <property type="project" value="UniProtKB-KW"/>
</dbReference>
<organism evidence="6 7">
    <name type="scientific">Helicobacter equorum</name>
    <dbReference type="NCBI Taxonomy" id="361872"/>
    <lineage>
        <taxon>Bacteria</taxon>
        <taxon>Pseudomonadati</taxon>
        <taxon>Campylobacterota</taxon>
        <taxon>Epsilonproteobacteria</taxon>
        <taxon>Campylobacterales</taxon>
        <taxon>Helicobacteraceae</taxon>
        <taxon>Helicobacter</taxon>
    </lineage>
</organism>
<evidence type="ECO:0000259" key="5">
    <source>
        <dbReference type="PROSITE" id="PS51935"/>
    </source>
</evidence>
<reference evidence="6 7" key="1">
    <citation type="submission" date="2018-04" db="EMBL/GenBank/DDBJ databases">
        <title>Novel Campyloabacter and Helicobacter Species and Strains.</title>
        <authorList>
            <person name="Mannion A.J."/>
            <person name="Shen Z."/>
            <person name="Fox J.G."/>
        </authorList>
    </citation>
    <scope>NUCLEOTIDE SEQUENCE [LARGE SCALE GENOMIC DNA]</scope>
    <source>
        <strain evidence="6 7">MIT 12-6600</strain>
    </source>
</reference>
<evidence type="ECO:0000313" key="6">
    <source>
        <dbReference type="EMBL" id="RDU68095.1"/>
    </source>
</evidence>
<dbReference type="InterPro" id="IPR000064">
    <property type="entry name" value="NLP_P60_dom"/>
</dbReference>
<comment type="similarity">
    <text evidence="1">Belongs to the peptidase C40 family.</text>
</comment>
<sequence length="451" mass="51180">MNLANRVGKFCVLVLCACIFGACSQKKVTILTPKDLSTLPQNANYYLPQDTLEFPKLDSKALQKDYLQKFFSPWLQKGPNPNVDEVFWIRPSLLKSHGWGENLKPYTLADGQKVLDSMQLDLYPSANQKAIITKNTHVRAVPSMLPKFSKRDGYPFDRWQNSLIFSGTPVLITHYDSSRRFAHIESAFVYGWVEAQDVATLRDADVKQIMSWGSYITPNRDKIALLDSKKHFVTQARIGQIFALKAKVGDFYEIYNIVRQDDGRAKIHTLKVKKQDFIPFPSELDQALVADFLTQLMGRPYGWGGMYEERDCSALVRDIFAHNGIFLPRNSKTQVFYGKNSVDLSKMSPADKEAYIIANATPFYTILWLQGHIMIYLGHSQGRVIVAHSAWSVTSGKRYENMLGGVVITTLHVGEEYNGMFRHSKTLLERIGAMSDMTILSQNIAQGRIQK</sequence>
<accession>A0A3D8IT57</accession>
<dbReference type="Pfam" id="PF00877">
    <property type="entry name" value="NLPC_P60"/>
    <property type="match status" value="1"/>
</dbReference>
<dbReference type="InterPro" id="IPR026864">
    <property type="entry name" value="SH3b2-type_SH3"/>
</dbReference>
<dbReference type="Pfam" id="PF12913">
    <property type="entry name" value="SH3_6"/>
    <property type="match status" value="1"/>
</dbReference>
<evidence type="ECO:0000313" key="7">
    <source>
        <dbReference type="Proteomes" id="UP000256514"/>
    </source>
</evidence>
<evidence type="ECO:0000256" key="3">
    <source>
        <dbReference type="ARBA" id="ARBA00022801"/>
    </source>
</evidence>
<evidence type="ECO:0000256" key="4">
    <source>
        <dbReference type="ARBA" id="ARBA00022807"/>
    </source>
</evidence>
<dbReference type="EMBL" id="NXLT01000002">
    <property type="protein sequence ID" value="RDU68095.1"/>
    <property type="molecule type" value="Genomic_DNA"/>
</dbReference>
<dbReference type="InterPro" id="IPR039439">
    <property type="entry name" value="SH3b1_dom"/>
</dbReference>
<keyword evidence="2" id="KW-0645">Protease</keyword>
<dbReference type="Pfam" id="PF12912">
    <property type="entry name" value="N_NLPC_P60"/>
    <property type="match status" value="1"/>
</dbReference>
<dbReference type="PROSITE" id="PS51935">
    <property type="entry name" value="NLPC_P60"/>
    <property type="match status" value="1"/>
</dbReference>
<keyword evidence="3 6" id="KW-0378">Hydrolase</keyword>
<dbReference type="PROSITE" id="PS51257">
    <property type="entry name" value="PROKAR_LIPOPROTEIN"/>
    <property type="match status" value="1"/>
</dbReference>
<dbReference type="OrthoDB" id="9799970at2"/>
<name>A0A3D8IT57_9HELI</name>
<keyword evidence="7" id="KW-1185">Reference proteome</keyword>
<dbReference type="InterPro" id="IPR027017">
    <property type="entry name" value="P60_peptidase_YkfC"/>
</dbReference>
<dbReference type="SUPFAM" id="SSF54001">
    <property type="entry name" value="Cysteine proteinases"/>
    <property type="match status" value="1"/>
</dbReference>
<feature type="domain" description="NlpC/P60" evidence="5">
    <location>
        <begin position="282"/>
        <end position="410"/>
    </location>
</feature>
<comment type="caution">
    <text evidence="6">The sequence shown here is derived from an EMBL/GenBank/DDBJ whole genome shotgun (WGS) entry which is preliminary data.</text>
</comment>
<dbReference type="Gene3D" id="3.90.1720.10">
    <property type="entry name" value="endopeptidase domain like (from Nostoc punctiforme)"/>
    <property type="match status" value="1"/>
</dbReference>
<dbReference type="Proteomes" id="UP000256514">
    <property type="component" value="Unassembled WGS sequence"/>
</dbReference>
<dbReference type="AlphaFoldDB" id="A0A3D8IT57"/>
<dbReference type="GO" id="GO:0006508">
    <property type="term" value="P:proteolysis"/>
    <property type="evidence" value="ECO:0007669"/>
    <property type="project" value="UniProtKB-KW"/>
</dbReference>